<keyword evidence="5 6" id="KW-0720">Serine protease</keyword>
<feature type="chain" id="PRO_5014493628" description="Serine protease" evidence="6">
    <location>
        <begin position="29"/>
        <end position="303"/>
    </location>
</feature>
<dbReference type="GO" id="GO:0004252">
    <property type="term" value="F:serine-type endopeptidase activity"/>
    <property type="evidence" value="ECO:0007669"/>
    <property type="project" value="InterPro"/>
</dbReference>
<dbReference type="InterPro" id="IPR009003">
    <property type="entry name" value="Peptidase_S1_PA"/>
</dbReference>
<evidence type="ECO:0000313" key="7">
    <source>
        <dbReference type="EMBL" id="PIW15504.1"/>
    </source>
</evidence>
<dbReference type="InterPro" id="IPR018114">
    <property type="entry name" value="TRYPSIN_HIS"/>
</dbReference>
<dbReference type="PROSITE" id="PS00134">
    <property type="entry name" value="TRYPSIN_HIS"/>
    <property type="match status" value="1"/>
</dbReference>
<evidence type="ECO:0000256" key="5">
    <source>
        <dbReference type="ARBA" id="ARBA00022825"/>
    </source>
</evidence>
<dbReference type="PRINTS" id="PR00839">
    <property type="entry name" value="V8PROTEASE"/>
</dbReference>
<evidence type="ECO:0000256" key="3">
    <source>
        <dbReference type="ARBA" id="ARBA00022729"/>
    </source>
</evidence>
<proteinExistence type="inferred from homology"/>
<dbReference type="EMBL" id="PFFQ01000052">
    <property type="protein sequence ID" value="PIW15504.1"/>
    <property type="molecule type" value="Genomic_DNA"/>
</dbReference>
<name>A0A2M7G2A9_9BACT</name>
<evidence type="ECO:0000256" key="1">
    <source>
        <dbReference type="ARBA" id="ARBA00008764"/>
    </source>
</evidence>
<evidence type="ECO:0000256" key="4">
    <source>
        <dbReference type="ARBA" id="ARBA00022801"/>
    </source>
</evidence>
<protein>
    <recommendedName>
        <fullName evidence="6">Serine protease</fullName>
        <ecNumber evidence="6">3.4.21.-</ecNumber>
    </recommendedName>
</protein>
<comment type="similarity">
    <text evidence="1 6">Belongs to the peptidase S1B family.</text>
</comment>
<dbReference type="Proteomes" id="UP000231019">
    <property type="component" value="Unassembled WGS sequence"/>
</dbReference>
<reference evidence="7 8" key="1">
    <citation type="submission" date="2017-09" db="EMBL/GenBank/DDBJ databases">
        <title>Depth-based differentiation of microbial function through sediment-hosted aquifers and enrichment of novel symbionts in the deep terrestrial subsurface.</title>
        <authorList>
            <person name="Probst A.J."/>
            <person name="Ladd B."/>
            <person name="Jarett J.K."/>
            <person name="Geller-Mcgrath D.E."/>
            <person name="Sieber C.M."/>
            <person name="Emerson J.B."/>
            <person name="Anantharaman K."/>
            <person name="Thomas B.C."/>
            <person name="Malmstrom R."/>
            <person name="Stieglmeier M."/>
            <person name="Klingl A."/>
            <person name="Woyke T."/>
            <person name="Ryan C.M."/>
            <person name="Banfield J.F."/>
        </authorList>
    </citation>
    <scope>NUCLEOTIDE SEQUENCE [LARGE SCALE GENOMIC DNA]</scope>
    <source>
        <strain evidence="7">CG17_big_fil_post_rev_8_21_14_2_50_48_46</strain>
    </source>
</reference>
<dbReference type="PROSITE" id="PS51257">
    <property type="entry name" value="PROKAR_LIPOPROTEIN"/>
    <property type="match status" value="1"/>
</dbReference>
<dbReference type="InterPro" id="IPR008256">
    <property type="entry name" value="Peptidase_S1B"/>
</dbReference>
<dbReference type="Pfam" id="PF13365">
    <property type="entry name" value="Trypsin_2"/>
    <property type="match status" value="1"/>
</dbReference>
<dbReference type="SUPFAM" id="SSF50494">
    <property type="entry name" value="Trypsin-like serine proteases"/>
    <property type="match status" value="1"/>
</dbReference>
<dbReference type="Gene3D" id="2.40.10.10">
    <property type="entry name" value="Trypsin-like serine proteases"/>
    <property type="match status" value="2"/>
</dbReference>
<sequence length="303" mass="32313">MKVNPMKKIIAGLSLLSLLAACSQVPQALPQMNAQANLGVRAMSASVSKDNPDFVRKMRNPGQYRFLADTNIQSICGKDDMQNVNDYDGSLGQPVEFVKAHQAAVGALAMGNPDSSSRKFCSGTLISEDMFLTASHCVDASITQKFAVFNYEKAAGSSELLPQEHFKIAGVVEDHINGLDFAILKLDGKPGLKYGWTPVRPVLPENNHLLTIIQHPKGKAKTVESGPKVGESGNYMEYADLDTEPGSSGSGVLDKDGYLVGVHTNGGCYSSGGANRGVKMSEIVKGSKVIQALAQSGRGLVRR</sequence>
<keyword evidence="2 6" id="KW-0645">Protease</keyword>
<keyword evidence="3 6" id="KW-0732">Signal</keyword>
<evidence type="ECO:0000256" key="2">
    <source>
        <dbReference type="ARBA" id="ARBA00022670"/>
    </source>
</evidence>
<evidence type="ECO:0000313" key="8">
    <source>
        <dbReference type="Proteomes" id="UP000231019"/>
    </source>
</evidence>
<dbReference type="EC" id="3.4.21.-" evidence="6"/>
<keyword evidence="4 6" id="KW-0378">Hydrolase</keyword>
<organism evidence="7 8">
    <name type="scientific">bacterium (Candidatus Blackallbacteria) CG17_big_fil_post_rev_8_21_14_2_50_48_46</name>
    <dbReference type="NCBI Taxonomy" id="2014261"/>
    <lineage>
        <taxon>Bacteria</taxon>
        <taxon>Candidatus Blackallbacteria</taxon>
    </lineage>
</organism>
<dbReference type="GO" id="GO:0006508">
    <property type="term" value="P:proteolysis"/>
    <property type="evidence" value="ECO:0007669"/>
    <property type="project" value="UniProtKB-KW"/>
</dbReference>
<accession>A0A2M7G2A9</accession>
<dbReference type="PANTHER" id="PTHR36234">
    <property type="entry name" value="LYSYL ENDOPEPTIDASE"/>
    <property type="match status" value="1"/>
</dbReference>
<comment type="caution">
    <text evidence="7">The sequence shown here is derived from an EMBL/GenBank/DDBJ whole genome shotgun (WGS) entry which is preliminary data.</text>
</comment>
<gene>
    <name evidence="7" type="ORF">COW36_17020</name>
</gene>
<evidence type="ECO:0000256" key="6">
    <source>
        <dbReference type="RuleBase" id="RU004296"/>
    </source>
</evidence>
<dbReference type="PANTHER" id="PTHR36234:SF5">
    <property type="entry name" value="LYSYL ENDOPEPTIDASE"/>
    <property type="match status" value="1"/>
</dbReference>
<dbReference type="InterPro" id="IPR043504">
    <property type="entry name" value="Peptidase_S1_PA_chymotrypsin"/>
</dbReference>
<dbReference type="AlphaFoldDB" id="A0A2M7G2A9"/>
<feature type="signal peptide" evidence="6">
    <location>
        <begin position="1"/>
        <end position="28"/>
    </location>
</feature>